<gene>
    <name evidence="1" type="ORF">FHS60_001070</name>
</gene>
<proteinExistence type="predicted"/>
<evidence type="ECO:0000313" key="2">
    <source>
        <dbReference type="Proteomes" id="UP000541425"/>
    </source>
</evidence>
<dbReference type="PIRSF" id="PIRSF004729">
    <property type="entry name" value="MutL"/>
    <property type="match status" value="1"/>
</dbReference>
<evidence type="ECO:0000313" key="1">
    <source>
        <dbReference type="EMBL" id="MBB3702607.1"/>
    </source>
</evidence>
<dbReference type="Proteomes" id="UP000541425">
    <property type="component" value="Unassembled WGS sequence"/>
</dbReference>
<comment type="caution">
    <text evidence="1">The sequence shown here is derived from an EMBL/GenBank/DDBJ whole genome shotgun (WGS) entry which is preliminary data.</text>
</comment>
<sequence length="454" mass="49051">MKYLAVDIGSTYTKVTAIDGDLRKVVGTARAFTTIADDVTQGLDCALAALGDFVWDDMLVCSSAAGGLKMVALGLVPDLTAKAARTAASNAGAKVMQTFAYEISKREEQIIYDLNPDLVLLCGGTDGGNKEVITANARRLCSIERPFTTIIAGNKSASDDIVEIFEAAGKPYVLTENVMPEFNQLNIEPARDAIRQLFISRIVEAKGLSKVQALTSHQIIPTPLAVLQACELLSRGTELQEGLGDLMAVDVGGATTDVYSMASGEPTMESTLTKGLPEPWSKRTVEGDLGMRYSLPHVLEQMEHPSAELRSWVERCVAQPETLALADSEEKQMEELLGSMAVSVAVERHCGRMADVYTPLGLMHTLEGKDLMSVPLMIGIGGVLLGSNHPEEILKGSIYDLRHPEIAKPRRPRFVLDGQYIFAAMGMLSQTNPELAFELMKTTLKDVGTTSRSV</sequence>
<dbReference type="InterPro" id="IPR043129">
    <property type="entry name" value="ATPase_NBD"/>
</dbReference>
<dbReference type="InterPro" id="IPR006230">
    <property type="entry name" value="MutL"/>
</dbReference>
<reference evidence="1 2" key="1">
    <citation type="submission" date="2020-08" db="EMBL/GenBank/DDBJ databases">
        <title>Genomic Encyclopedia of Type Strains, Phase IV (KMG-IV): sequencing the most valuable type-strain genomes for metagenomic binning, comparative biology and taxonomic classification.</title>
        <authorList>
            <person name="Goeker M."/>
        </authorList>
    </citation>
    <scope>NUCLEOTIDE SEQUENCE [LARGE SCALE GENOMIC DNA]</scope>
    <source>
        <strain evidence="1 2">DSM 22548</strain>
    </source>
</reference>
<dbReference type="NCBIfam" id="TIGR01319">
    <property type="entry name" value="glmL_fam"/>
    <property type="match status" value="1"/>
</dbReference>
<accession>A0A7W5UJI8</accession>
<dbReference type="NCBIfam" id="NF040745">
    <property type="entry name" value="accessory_GlmL"/>
    <property type="match status" value="1"/>
</dbReference>
<organism evidence="1 2">
    <name type="scientific">Alloprevotella rava</name>
    <dbReference type="NCBI Taxonomy" id="671218"/>
    <lineage>
        <taxon>Bacteria</taxon>
        <taxon>Pseudomonadati</taxon>
        <taxon>Bacteroidota</taxon>
        <taxon>Bacteroidia</taxon>
        <taxon>Bacteroidales</taxon>
        <taxon>Prevotellaceae</taxon>
        <taxon>Alloprevotella</taxon>
    </lineage>
</organism>
<dbReference type="Pfam" id="PF13941">
    <property type="entry name" value="MutL"/>
    <property type="match status" value="1"/>
</dbReference>
<name>A0A7W5UJI8_9BACT</name>
<protein>
    <submittedName>
        <fullName evidence="1">Uncharacterized protein (TIGR01319 family)</fullName>
    </submittedName>
</protein>
<dbReference type="EMBL" id="JACICA010000004">
    <property type="protein sequence ID" value="MBB3702607.1"/>
    <property type="molecule type" value="Genomic_DNA"/>
</dbReference>
<dbReference type="AlphaFoldDB" id="A0A7W5UJI8"/>
<dbReference type="RefSeq" id="WP_183695853.1">
    <property type="nucleotide sequence ID" value="NZ_JACICA010000004.1"/>
</dbReference>
<dbReference type="SUPFAM" id="SSF53067">
    <property type="entry name" value="Actin-like ATPase domain"/>
    <property type="match status" value="1"/>
</dbReference>